<sequence>MTDYIQAWQCIGCGRIEAPQPCIGVCKDRKVFMVGKDEHERVLAGNAALQAQLRQAREMLLRFGHAKPKPGQWEAAWLALQEQAREALAMLAGSDGGKP</sequence>
<reference evidence="1 2" key="1">
    <citation type="submission" date="2024-07" db="EMBL/GenBank/DDBJ databases">
        <title>Molecular mechanisms and environmental adaptations of flagellar loss and biofilm growth of Rhodanobacter under environmental stress.</title>
        <authorList>
            <person name="Chen M."/>
        </authorList>
    </citation>
    <scope>NUCLEOTIDE SEQUENCE [LARGE SCALE GENOMIC DNA]</scope>
    <source>
        <strain evidence="1 2">RS22</strain>
    </source>
</reference>
<dbReference type="Proteomes" id="UP001562159">
    <property type="component" value="Unassembled WGS sequence"/>
</dbReference>
<dbReference type="EMBL" id="JBGBPY010000001">
    <property type="protein sequence ID" value="MEY2180832.1"/>
    <property type="molecule type" value="Genomic_DNA"/>
</dbReference>
<keyword evidence="2" id="KW-1185">Reference proteome</keyword>
<comment type="caution">
    <text evidence="1">The sequence shown here is derived from an EMBL/GenBank/DDBJ whole genome shotgun (WGS) entry which is preliminary data.</text>
</comment>
<organism evidence="1 2">
    <name type="scientific">Rhodanobacter humi</name>
    <dbReference type="NCBI Taxonomy" id="1888173"/>
    <lineage>
        <taxon>Bacteria</taxon>
        <taxon>Pseudomonadati</taxon>
        <taxon>Pseudomonadota</taxon>
        <taxon>Gammaproteobacteria</taxon>
        <taxon>Lysobacterales</taxon>
        <taxon>Rhodanobacteraceae</taxon>
        <taxon>Rhodanobacter</taxon>
    </lineage>
</organism>
<accession>A0ABV4AKB2</accession>
<evidence type="ECO:0000313" key="2">
    <source>
        <dbReference type="Proteomes" id="UP001562159"/>
    </source>
</evidence>
<protein>
    <submittedName>
        <fullName evidence="1">Uncharacterized protein</fullName>
    </submittedName>
</protein>
<evidence type="ECO:0000313" key="1">
    <source>
        <dbReference type="EMBL" id="MEY2180832.1"/>
    </source>
</evidence>
<proteinExistence type="predicted"/>
<gene>
    <name evidence="1" type="ORF">AB7878_00200</name>
</gene>
<name>A0ABV4AKB2_9GAMM</name>